<dbReference type="STRING" id="27349.A0A0L6VLR7"/>
<sequence length="79" mass="8835">EPSRRQVIPPAPLNPASRNTRNLRSRGTQMGKTASNYQHWRGDNKGRANKTTLANEILTEMAKAGITHRDVKGIQTKIQ</sequence>
<feature type="region of interest" description="Disordered" evidence="1">
    <location>
        <begin position="1"/>
        <end position="47"/>
    </location>
</feature>
<gene>
    <name evidence="2" type="ORF">VP01_13690g1</name>
</gene>
<proteinExistence type="predicted"/>
<feature type="compositionally biased region" description="Polar residues" evidence="1">
    <location>
        <begin position="16"/>
        <end position="38"/>
    </location>
</feature>
<evidence type="ECO:0000256" key="1">
    <source>
        <dbReference type="SAM" id="MobiDB-lite"/>
    </source>
</evidence>
<feature type="non-terminal residue" evidence="2">
    <location>
        <position position="1"/>
    </location>
</feature>
<reference evidence="2 3" key="1">
    <citation type="submission" date="2015-08" db="EMBL/GenBank/DDBJ databases">
        <title>Next Generation Sequencing and Analysis of the Genome of Puccinia sorghi L Schw, the Causal Agent of Maize Common Rust.</title>
        <authorList>
            <person name="Rochi L."/>
            <person name="Burguener G."/>
            <person name="Darino M."/>
            <person name="Turjanski A."/>
            <person name="Kreff E."/>
            <person name="Dieguez M.J."/>
            <person name="Sacco F."/>
        </authorList>
    </citation>
    <scope>NUCLEOTIDE SEQUENCE [LARGE SCALE GENOMIC DNA]</scope>
    <source>
        <strain evidence="2 3">RO10H11247</strain>
    </source>
</reference>
<organism evidence="2 3">
    <name type="scientific">Puccinia sorghi</name>
    <dbReference type="NCBI Taxonomy" id="27349"/>
    <lineage>
        <taxon>Eukaryota</taxon>
        <taxon>Fungi</taxon>
        <taxon>Dikarya</taxon>
        <taxon>Basidiomycota</taxon>
        <taxon>Pucciniomycotina</taxon>
        <taxon>Pucciniomycetes</taxon>
        <taxon>Pucciniales</taxon>
        <taxon>Pucciniaceae</taxon>
        <taxon>Puccinia</taxon>
    </lineage>
</organism>
<protein>
    <submittedName>
        <fullName evidence="2">Uncharacterized protein</fullName>
    </submittedName>
</protein>
<accession>A0A0L6VLR7</accession>
<dbReference type="PANTHER" id="PTHR33324">
    <property type="entry name" value="EXPRESSED PROTEIN"/>
    <property type="match status" value="1"/>
</dbReference>
<comment type="caution">
    <text evidence="2">The sequence shown here is derived from an EMBL/GenBank/DDBJ whole genome shotgun (WGS) entry which is preliminary data.</text>
</comment>
<dbReference type="PANTHER" id="PTHR33324:SF2">
    <property type="entry name" value="MYB_SANT-LIKE DNA-BINDING DOMAIN-CONTAINING PROTEIN"/>
    <property type="match status" value="1"/>
</dbReference>
<feature type="non-terminal residue" evidence="2">
    <location>
        <position position="79"/>
    </location>
</feature>
<name>A0A0L6VLR7_9BASI</name>
<evidence type="ECO:0000313" key="3">
    <source>
        <dbReference type="Proteomes" id="UP000037035"/>
    </source>
</evidence>
<dbReference type="VEuPathDB" id="FungiDB:VP01_13690g1"/>
<keyword evidence="3" id="KW-1185">Reference proteome</keyword>
<dbReference type="Proteomes" id="UP000037035">
    <property type="component" value="Unassembled WGS sequence"/>
</dbReference>
<evidence type="ECO:0000313" key="2">
    <source>
        <dbReference type="EMBL" id="KNZ61708.1"/>
    </source>
</evidence>
<dbReference type="AlphaFoldDB" id="A0A0L6VLR7"/>
<dbReference type="EMBL" id="LAVV01004099">
    <property type="protein sequence ID" value="KNZ61708.1"/>
    <property type="molecule type" value="Genomic_DNA"/>
</dbReference>